<reference evidence="1" key="2">
    <citation type="journal article" date="2015" name="Data Brief">
        <title>Shoot transcriptome of the giant reed, Arundo donax.</title>
        <authorList>
            <person name="Barrero R.A."/>
            <person name="Guerrero F.D."/>
            <person name="Moolhuijzen P."/>
            <person name="Goolsby J.A."/>
            <person name="Tidwell J."/>
            <person name="Bellgard S.E."/>
            <person name="Bellgard M.I."/>
        </authorList>
    </citation>
    <scope>NUCLEOTIDE SEQUENCE</scope>
    <source>
        <tissue evidence="1">Shoot tissue taken approximately 20 cm above the soil surface</tissue>
    </source>
</reference>
<dbReference type="EMBL" id="GBRH01202842">
    <property type="protein sequence ID" value="JAD95053.1"/>
    <property type="molecule type" value="Transcribed_RNA"/>
</dbReference>
<name>A0A0A9E7Q9_ARUDO</name>
<evidence type="ECO:0000313" key="1">
    <source>
        <dbReference type="EMBL" id="JAD95053.1"/>
    </source>
</evidence>
<accession>A0A0A9E7Q9</accession>
<protein>
    <submittedName>
        <fullName evidence="1">Uncharacterized protein</fullName>
    </submittedName>
</protein>
<sequence length="42" mass="4930">MLTLYFGVGRFMPSFVYTRTLFLDKFNFETLNKEFAVGITLT</sequence>
<organism evidence="1">
    <name type="scientific">Arundo donax</name>
    <name type="common">Giant reed</name>
    <name type="synonym">Donax arundinaceus</name>
    <dbReference type="NCBI Taxonomy" id="35708"/>
    <lineage>
        <taxon>Eukaryota</taxon>
        <taxon>Viridiplantae</taxon>
        <taxon>Streptophyta</taxon>
        <taxon>Embryophyta</taxon>
        <taxon>Tracheophyta</taxon>
        <taxon>Spermatophyta</taxon>
        <taxon>Magnoliopsida</taxon>
        <taxon>Liliopsida</taxon>
        <taxon>Poales</taxon>
        <taxon>Poaceae</taxon>
        <taxon>PACMAD clade</taxon>
        <taxon>Arundinoideae</taxon>
        <taxon>Arundineae</taxon>
        <taxon>Arundo</taxon>
    </lineage>
</organism>
<proteinExistence type="predicted"/>
<reference evidence="1" key="1">
    <citation type="submission" date="2014-09" db="EMBL/GenBank/DDBJ databases">
        <authorList>
            <person name="Magalhaes I.L.F."/>
            <person name="Oliveira U."/>
            <person name="Santos F.R."/>
            <person name="Vidigal T.H.D.A."/>
            <person name="Brescovit A.D."/>
            <person name="Santos A.J."/>
        </authorList>
    </citation>
    <scope>NUCLEOTIDE SEQUENCE</scope>
    <source>
        <tissue evidence="1">Shoot tissue taken approximately 20 cm above the soil surface</tissue>
    </source>
</reference>
<dbReference type="AlphaFoldDB" id="A0A0A9E7Q9"/>